<dbReference type="Proteomes" id="UP000077755">
    <property type="component" value="Chromosome 5"/>
</dbReference>
<gene>
    <name evidence="2" type="ORF">DCAR_0522387</name>
</gene>
<reference evidence="2" key="2">
    <citation type="submission" date="2022-03" db="EMBL/GenBank/DDBJ databases">
        <title>Draft title - Genomic analysis of global carrot germplasm unveils the trajectory of domestication and the origin of high carotenoid orange carrot.</title>
        <authorList>
            <person name="Iorizzo M."/>
            <person name="Ellison S."/>
            <person name="Senalik D."/>
            <person name="Macko-Podgorni A."/>
            <person name="Grzebelus D."/>
            <person name="Bostan H."/>
            <person name="Rolling W."/>
            <person name="Curaba J."/>
            <person name="Simon P."/>
        </authorList>
    </citation>
    <scope>NUCLEOTIDE SEQUENCE</scope>
    <source>
        <tissue evidence="2">Leaf</tissue>
    </source>
</reference>
<keyword evidence="3" id="KW-1185">Reference proteome</keyword>
<reference evidence="2" key="1">
    <citation type="journal article" date="2016" name="Nat. Genet.">
        <title>A high-quality carrot genome assembly provides new insights into carotenoid accumulation and asterid genome evolution.</title>
        <authorList>
            <person name="Iorizzo M."/>
            <person name="Ellison S."/>
            <person name="Senalik D."/>
            <person name="Zeng P."/>
            <person name="Satapoomin P."/>
            <person name="Huang J."/>
            <person name="Bowman M."/>
            <person name="Iovene M."/>
            <person name="Sanseverino W."/>
            <person name="Cavagnaro P."/>
            <person name="Yildiz M."/>
            <person name="Macko-Podgorni A."/>
            <person name="Moranska E."/>
            <person name="Grzebelus E."/>
            <person name="Grzebelus D."/>
            <person name="Ashrafi H."/>
            <person name="Zheng Z."/>
            <person name="Cheng S."/>
            <person name="Spooner D."/>
            <person name="Van Deynze A."/>
            <person name="Simon P."/>
        </authorList>
    </citation>
    <scope>NUCLEOTIDE SEQUENCE</scope>
    <source>
        <tissue evidence="2">Leaf</tissue>
    </source>
</reference>
<feature type="region of interest" description="Disordered" evidence="1">
    <location>
        <begin position="234"/>
        <end position="293"/>
    </location>
</feature>
<dbReference type="Gramene" id="KZM96327">
    <property type="protein sequence ID" value="KZM96327"/>
    <property type="gene ID" value="DCAR_019569"/>
</dbReference>
<evidence type="ECO:0000256" key="1">
    <source>
        <dbReference type="SAM" id="MobiDB-lite"/>
    </source>
</evidence>
<dbReference type="PANTHER" id="PTHR36808:SF1">
    <property type="entry name" value="TRANSCRIPTIONAL REGULATOR ATRX-LIKE PROTEIN"/>
    <property type="match status" value="1"/>
</dbReference>
<feature type="compositionally biased region" description="Basic and acidic residues" evidence="1">
    <location>
        <begin position="270"/>
        <end position="291"/>
    </location>
</feature>
<dbReference type="KEGG" id="dcr:108223781"/>
<feature type="region of interest" description="Disordered" evidence="1">
    <location>
        <begin position="444"/>
        <end position="465"/>
    </location>
</feature>
<dbReference type="OrthoDB" id="786617at2759"/>
<feature type="region of interest" description="Disordered" evidence="1">
    <location>
        <begin position="321"/>
        <end position="343"/>
    </location>
</feature>
<feature type="compositionally biased region" description="Basic and acidic residues" evidence="1">
    <location>
        <begin position="514"/>
        <end position="528"/>
    </location>
</feature>
<evidence type="ECO:0000313" key="2">
    <source>
        <dbReference type="EMBL" id="WOH02997.1"/>
    </source>
</evidence>
<proteinExistence type="predicted"/>
<evidence type="ECO:0000313" key="3">
    <source>
        <dbReference type="Proteomes" id="UP000077755"/>
    </source>
</evidence>
<feature type="compositionally biased region" description="Basic and acidic residues" evidence="1">
    <location>
        <begin position="321"/>
        <end position="332"/>
    </location>
</feature>
<feature type="compositionally biased region" description="Low complexity" evidence="1">
    <location>
        <begin position="186"/>
        <end position="198"/>
    </location>
</feature>
<organism evidence="2 3">
    <name type="scientific">Daucus carota subsp. sativus</name>
    <name type="common">Carrot</name>
    <dbReference type="NCBI Taxonomy" id="79200"/>
    <lineage>
        <taxon>Eukaryota</taxon>
        <taxon>Viridiplantae</taxon>
        <taxon>Streptophyta</taxon>
        <taxon>Embryophyta</taxon>
        <taxon>Tracheophyta</taxon>
        <taxon>Spermatophyta</taxon>
        <taxon>Magnoliopsida</taxon>
        <taxon>eudicotyledons</taxon>
        <taxon>Gunneridae</taxon>
        <taxon>Pentapetalae</taxon>
        <taxon>asterids</taxon>
        <taxon>campanulids</taxon>
        <taxon>Apiales</taxon>
        <taxon>Apiaceae</taxon>
        <taxon>Apioideae</taxon>
        <taxon>Scandiceae</taxon>
        <taxon>Daucinae</taxon>
        <taxon>Daucus</taxon>
        <taxon>Daucus sect. Daucus</taxon>
    </lineage>
</organism>
<feature type="compositionally biased region" description="Low complexity" evidence="1">
    <location>
        <begin position="129"/>
        <end position="140"/>
    </location>
</feature>
<feature type="region of interest" description="Disordered" evidence="1">
    <location>
        <begin position="386"/>
        <end position="423"/>
    </location>
</feature>
<feature type="compositionally biased region" description="Basic and acidic residues" evidence="1">
    <location>
        <begin position="243"/>
        <end position="253"/>
    </location>
</feature>
<feature type="region of interest" description="Disordered" evidence="1">
    <location>
        <begin position="1"/>
        <end position="218"/>
    </location>
</feature>
<feature type="compositionally biased region" description="Polar residues" evidence="1">
    <location>
        <begin position="410"/>
        <end position="423"/>
    </location>
</feature>
<feature type="compositionally biased region" description="Basic residues" evidence="1">
    <location>
        <begin position="112"/>
        <end position="128"/>
    </location>
</feature>
<dbReference type="OMA" id="EQKTMTV"/>
<name>A0A164ZS78_DAUCS</name>
<feature type="compositionally biased region" description="Basic residues" evidence="1">
    <location>
        <begin position="159"/>
        <end position="168"/>
    </location>
</feature>
<feature type="region of interest" description="Disordered" evidence="1">
    <location>
        <begin position="498"/>
        <end position="533"/>
    </location>
</feature>
<dbReference type="AlphaFoldDB" id="A0A164ZS78"/>
<accession>A0A164ZS78</accession>
<sequence length="568" mass="63500">MGRTASSKHKSSNKKKSKLSSQTRRKKTSKRNKSKRVYSDDSVSSDSDESLRSVSVSLSDSEDGDIGRKGRSRARGKVKGSKKRVRRSSSSDDSSVDVKVRKHSKRIGDSKVRKRTHKKKKKKIRRKVSVSSSSSDSGIVRTRRHDSSSGTEESEHERKRGRSRKRKSDRTSSGKLGSKKSRLRSRSYSSGSRYSNNSDDVIKDNVASEIDQNREIVASEILPRRLKSIITVVRPQYEEEASGQDKDENKEEIFYDQDDYPSCRSNDSNDGGKRDLAHKSYDGSEKERAEDMVGQEDFSYELVANESKLSSIDRIDQSYRASIEHPGNKNEIDTSTPIGGFGSEDLETILRQKALENLMRFRGPQKNAKPTSYHEYETERNVKSFAAKADDVQNKSSKQDPTIGVGETGGKNQQNRQTLRTNSSRFVQTEDMKVDGREIEIEISTAKPMEQPPESSLEKLPQSPVSANVRGTSVIHKSAAEKAETVAGSIVNNENVGANDASHVVPESSCSKPISDEHNSKQCQEESKGNSFEQKTMSVMRGGEMVQVSYKVYIPNKAPALARRKLQR</sequence>
<dbReference type="PANTHER" id="PTHR36808">
    <property type="entry name" value="TRANSCRIPTIONAL REGULATOR ATRX-LIKE PROTEIN"/>
    <property type="match status" value="1"/>
</dbReference>
<dbReference type="EMBL" id="CP093347">
    <property type="protein sequence ID" value="WOH02997.1"/>
    <property type="molecule type" value="Genomic_DNA"/>
</dbReference>
<feature type="compositionally biased region" description="Basic residues" evidence="1">
    <location>
        <begin position="69"/>
        <end position="87"/>
    </location>
</feature>
<feature type="compositionally biased region" description="Basic residues" evidence="1">
    <location>
        <begin position="1"/>
        <end position="36"/>
    </location>
</feature>
<protein>
    <submittedName>
        <fullName evidence="2">Uncharacterized protein</fullName>
    </submittedName>
</protein>